<dbReference type="RefSeq" id="WP_085494140.1">
    <property type="nucleotide sequence ID" value="NZ_FXAZ01000002.1"/>
</dbReference>
<keyword evidence="2" id="KW-0346">Stress response</keyword>
<feature type="domain" description="J" evidence="3">
    <location>
        <begin position="188"/>
        <end position="239"/>
    </location>
</feature>
<dbReference type="EMBL" id="FXAZ01000002">
    <property type="protein sequence ID" value="SMG33862.1"/>
    <property type="molecule type" value="Genomic_DNA"/>
</dbReference>
<dbReference type="InterPro" id="IPR036869">
    <property type="entry name" value="J_dom_sf"/>
</dbReference>
<dbReference type="SUPFAM" id="SSF46565">
    <property type="entry name" value="Chaperone J-domain"/>
    <property type="match status" value="1"/>
</dbReference>
<organism evidence="4 5">
    <name type="scientific">Paenibacillus aquistagni</name>
    <dbReference type="NCBI Taxonomy" id="1852522"/>
    <lineage>
        <taxon>Bacteria</taxon>
        <taxon>Bacillati</taxon>
        <taxon>Bacillota</taxon>
        <taxon>Bacilli</taxon>
        <taxon>Bacillales</taxon>
        <taxon>Paenibacillaceae</taxon>
        <taxon>Paenibacillus</taxon>
    </lineage>
</organism>
<dbReference type="Proteomes" id="UP000193834">
    <property type="component" value="Unassembled WGS sequence"/>
</dbReference>
<dbReference type="CDD" id="cd06257">
    <property type="entry name" value="DnaJ"/>
    <property type="match status" value="1"/>
</dbReference>
<name>A0A1X7JZB6_9BACL</name>
<evidence type="ECO:0000256" key="1">
    <source>
        <dbReference type="ARBA" id="ARBA00022705"/>
    </source>
</evidence>
<dbReference type="Gene3D" id="1.10.287.110">
    <property type="entry name" value="DnaJ domain"/>
    <property type="match status" value="1"/>
</dbReference>
<keyword evidence="5" id="KW-1185">Reference proteome</keyword>
<evidence type="ECO:0000259" key="3">
    <source>
        <dbReference type="PROSITE" id="PS50076"/>
    </source>
</evidence>
<accession>A0A1X7JZB6</accession>
<dbReference type="STRING" id="1852522.SAMN06295960_1898"/>
<dbReference type="InterPro" id="IPR001623">
    <property type="entry name" value="DnaJ_domain"/>
</dbReference>
<dbReference type="AlphaFoldDB" id="A0A1X7JZB6"/>
<dbReference type="PROSITE" id="PS50076">
    <property type="entry name" value="DNAJ_2"/>
    <property type="match status" value="1"/>
</dbReference>
<proteinExistence type="predicted"/>
<evidence type="ECO:0000313" key="5">
    <source>
        <dbReference type="Proteomes" id="UP000193834"/>
    </source>
</evidence>
<dbReference type="OrthoDB" id="2579901at2"/>
<keyword evidence="1" id="KW-0235">DNA replication</keyword>
<dbReference type="GO" id="GO:0006260">
    <property type="term" value="P:DNA replication"/>
    <property type="evidence" value="ECO:0007669"/>
    <property type="project" value="UniProtKB-KW"/>
</dbReference>
<protein>
    <recommendedName>
        <fullName evidence="3">J domain-containing protein</fullName>
    </recommendedName>
</protein>
<gene>
    <name evidence="4" type="ORF">SAMN06295960_1898</name>
</gene>
<reference evidence="4 5" key="1">
    <citation type="submission" date="2017-04" db="EMBL/GenBank/DDBJ databases">
        <authorList>
            <person name="Afonso C.L."/>
            <person name="Miller P.J."/>
            <person name="Scott M.A."/>
            <person name="Spackman E."/>
            <person name="Goraichik I."/>
            <person name="Dimitrov K.M."/>
            <person name="Suarez D.L."/>
            <person name="Swayne D.E."/>
        </authorList>
    </citation>
    <scope>NUCLEOTIDE SEQUENCE [LARGE SCALE GENOMIC DNA]</scope>
    <source>
        <strain evidence="4 5">11</strain>
    </source>
</reference>
<evidence type="ECO:0000313" key="4">
    <source>
        <dbReference type="EMBL" id="SMG33862.1"/>
    </source>
</evidence>
<evidence type="ECO:0000256" key="2">
    <source>
        <dbReference type="ARBA" id="ARBA00023016"/>
    </source>
</evidence>
<sequence>MEHSKKDPKSFIVTDDYFIDLLTALTNLSPYWMKQLKQGSIKLQWAVQIGSRLDQEQQRRYMEWLQDTLVPDKWMGKVLHAFSMNMPEWAVHHVLRIYKLEEKTRAAIIMYNDLMALYEEIILNFEYEFLEGGWPEEDELLEQILHGVEKELQSLADQAGAHHKKDYRDYGDSSTDSYDRLASLQGCPYPVLIGLKPDAGAEQIRAQSRRLLKKLHPDHGGSACLFDLVKKAYDTYSQQ</sequence>